<reference evidence="5" key="1">
    <citation type="submission" date="2018-05" db="EMBL/GenBank/DDBJ databases">
        <authorList>
            <person name="Lanie J.A."/>
            <person name="Ng W.-L."/>
            <person name="Kazmierczak K.M."/>
            <person name="Andrzejewski T.M."/>
            <person name="Davidsen T.M."/>
            <person name="Wayne K.J."/>
            <person name="Tettelin H."/>
            <person name="Glass J.I."/>
            <person name="Rusch D."/>
            <person name="Podicherti R."/>
            <person name="Tsui H.-C.T."/>
            <person name="Winkler M.E."/>
        </authorList>
    </citation>
    <scope>NUCLEOTIDE SEQUENCE</scope>
</reference>
<dbReference type="Gene3D" id="3.40.190.80">
    <property type="match status" value="1"/>
</dbReference>
<evidence type="ECO:0000313" key="5">
    <source>
        <dbReference type="EMBL" id="SVB63316.1"/>
    </source>
</evidence>
<evidence type="ECO:0008006" key="6">
    <source>
        <dbReference type="Google" id="ProtNLM"/>
    </source>
</evidence>
<evidence type="ECO:0000256" key="3">
    <source>
        <dbReference type="ARBA" id="ARBA00022801"/>
    </source>
</evidence>
<dbReference type="Gene3D" id="3.30.540.10">
    <property type="entry name" value="Fructose-1,6-Bisphosphatase, subunit A, domain 1"/>
    <property type="match status" value="1"/>
</dbReference>
<protein>
    <recommendedName>
        <fullName evidence="6">Inositol-phosphate phosphatase</fullName>
    </recommendedName>
</protein>
<sequence length="296" mass="32425">VVKNKADHRLCQRTNLFKFRGPDIVVVCAAKAYLMNKKSNFSPKLKTAIDAAERAAAISRDYYHSNFTVTTKADLTPVTQADIECEQVIREVILGQYPDDGFYGEETGKTEGLGDDLWLVDPIDGTKAFVRQYPFFSTQIALMHNGQLMLGVSCGTMFDETIWAERGKGAWLNGQRLGVSNIEDLSKATYSTGNIKSLSKSGGWSRLAEIVAVSDRIRGYGDFYQYHLLAAGKIDAVIESDVSILDIAALSVIVTESGGIFTDMNGNPPDLQTSSVLAANPSLHLKLLNRFKGVID</sequence>
<dbReference type="InterPro" id="IPR020583">
    <property type="entry name" value="Inositol_monoP_metal-BS"/>
</dbReference>
<dbReference type="GO" id="GO:0046872">
    <property type="term" value="F:metal ion binding"/>
    <property type="evidence" value="ECO:0007669"/>
    <property type="project" value="UniProtKB-KW"/>
</dbReference>
<dbReference type="FunFam" id="3.30.540.10:FF:000003">
    <property type="entry name" value="Inositol-1-monophosphatase"/>
    <property type="match status" value="1"/>
</dbReference>
<dbReference type="PRINTS" id="PR00377">
    <property type="entry name" value="IMPHPHTASES"/>
</dbReference>
<dbReference type="Pfam" id="PF00459">
    <property type="entry name" value="Inositol_P"/>
    <property type="match status" value="1"/>
</dbReference>
<name>A0A382FJQ1_9ZZZZ</name>
<dbReference type="PANTHER" id="PTHR20854:SF4">
    <property type="entry name" value="INOSITOL-1-MONOPHOSPHATASE-RELATED"/>
    <property type="match status" value="1"/>
</dbReference>
<organism evidence="5">
    <name type="scientific">marine metagenome</name>
    <dbReference type="NCBI Taxonomy" id="408172"/>
    <lineage>
        <taxon>unclassified sequences</taxon>
        <taxon>metagenomes</taxon>
        <taxon>ecological metagenomes</taxon>
    </lineage>
</organism>
<dbReference type="PANTHER" id="PTHR20854">
    <property type="entry name" value="INOSITOL MONOPHOSPHATASE"/>
    <property type="match status" value="1"/>
</dbReference>
<dbReference type="SUPFAM" id="SSF56655">
    <property type="entry name" value="Carbohydrate phosphatase"/>
    <property type="match status" value="1"/>
</dbReference>
<dbReference type="EMBL" id="UINC01050402">
    <property type="protein sequence ID" value="SVB63316.1"/>
    <property type="molecule type" value="Genomic_DNA"/>
</dbReference>
<keyword evidence="3" id="KW-0378">Hydrolase</keyword>
<dbReference type="InterPro" id="IPR000760">
    <property type="entry name" value="Inositol_monophosphatase-like"/>
</dbReference>
<feature type="non-terminal residue" evidence="5">
    <location>
        <position position="1"/>
    </location>
</feature>
<evidence type="ECO:0000256" key="2">
    <source>
        <dbReference type="ARBA" id="ARBA00022723"/>
    </source>
</evidence>
<accession>A0A382FJQ1</accession>
<proteinExistence type="predicted"/>
<dbReference type="GO" id="GO:0006020">
    <property type="term" value="P:inositol metabolic process"/>
    <property type="evidence" value="ECO:0007669"/>
    <property type="project" value="TreeGrafter"/>
</dbReference>
<gene>
    <name evidence="5" type="ORF">METZ01_LOCUS216170</name>
</gene>
<keyword evidence="4" id="KW-0460">Magnesium</keyword>
<evidence type="ECO:0000256" key="1">
    <source>
        <dbReference type="ARBA" id="ARBA00001946"/>
    </source>
</evidence>
<keyword evidence="2" id="KW-0479">Metal-binding</keyword>
<dbReference type="GO" id="GO:0007165">
    <property type="term" value="P:signal transduction"/>
    <property type="evidence" value="ECO:0007669"/>
    <property type="project" value="TreeGrafter"/>
</dbReference>
<comment type="cofactor">
    <cofactor evidence="1">
        <name>Mg(2+)</name>
        <dbReference type="ChEBI" id="CHEBI:18420"/>
    </cofactor>
</comment>
<feature type="non-terminal residue" evidence="5">
    <location>
        <position position="296"/>
    </location>
</feature>
<dbReference type="GO" id="GO:0008934">
    <property type="term" value="F:inositol monophosphate 1-phosphatase activity"/>
    <property type="evidence" value="ECO:0007669"/>
    <property type="project" value="TreeGrafter"/>
</dbReference>
<dbReference type="PROSITE" id="PS00629">
    <property type="entry name" value="IMP_1"/>
    <property type="match status" value="1"/>
</dbReference>
<evidence type="ECO:0000256" key="4">
    <source>
        <dbReference type="ARBA" id="ARBA00022842"/>
    </source>
</evidence>
<dbReference type="AlphaFoldDB" id="A0A382FJQ1"/>